<feature type="compositionally biased region" description="Polar residues" evidence="1">
    <location>
        <begin position="124"/>
        <end position="140"/>
    </location>
</feature>
<feature type="compositionally biased region" description="Polar residues" evidence="1">
    <location>
        <begin position="86"/>
        <end position="96"/>
    </location>
</feature>
<reference evidence="2" key="1">
    <citation type="submission" date="2022-07" db="EMBL/GenBank/DDBJ databases">
        <title>Draft genome sequence of Zalerion maritima ATCC 34329, a (micro)plastics degrading marine fungus.</title>
        <authorList>
            <person name="Paco A."/>
            <person name="Goncalves M.F.M."/>
            <person name="Rocha-Santos T.A.P."/>
            <person name="Alves A."/>
        </authorList>
    </citation>
    <scope>NUCLEOTIDE SEQUENCE</scope>
    <source>
        <strain evidence="2">ATCC 34329</strain>
    </source>
</reference>
<sequence>MLPHFRARRASLMGLEGPEQLPEDYRGAWDTPVAPLSPSYMTRGMILPEPGTLAHFRLIAAVENYHIIEKNRSEHAAGQDECYIASSPNRHPTSESPESKLGSSMKGDDDESNDNYGDDDNLSDCGSETKSDTSTVSSTAEAMSKITFTPIIEVLTGHPLSRTHLNEPEKNMSRNEQRCIECEQVLAARLAEEAGSEIQSEDEWEVIPKNTSEPETLSDSGYISDHCRDCHARIDILQSENRGQEAGGEKKELTRKVPSNLPLKATKEAYEHGRGLLRSLTYPFWHCDLNPDASIHLKELVQARPRSVGEAKKETTSGNHADHDLNYTSCRSNSPSIAISTDGDGEQATGSHYSRNKQNADHHKKTSAHFSFIRTLQKDMVQSHRDLHEQERGLSEEAQEGRPDTPLDIIDDYFHQMPSLINDEEYGWVPKNEGEVGGELDFRKLH</sequence>
<proteinExistence type="predicted"/>
<feature type="region of interest" description="Disordered" evidence="1">
    <location>
        <begin position="84"/>
        <end position="140"/>
    </location>
</feature>
<keyword evidence="3" id="KW-1185">Reference proteome</keyword>
<feature type="compositionally biased region" description="Basic and acidic residues" evidence="1">
    <location>
        <begin position="306"/>
        <end position="325"/>
    </location>
</feature>
<evidence type="ECO:0000313" key="2">
    <source>
        <dbReference type="EMBL" id="KAJ2904689.1"/>
    </source>
</evidence>
<dbReference type="EMBL" id="JAKWBI020000047">
    <property type="protein sequence ID" value="KAJ2904689.1"/>
    <property type="molecule type" value="Genomic_DNA"/>
</dbReference>
<feature type="compositionally biased region" description="Polar residues" evidence="1">
    <location>
        <begin position="326"/>
        <end position="339"/>
    </location>
</feature>
<gene>
    <name evidence="2" type="ORF">MKZ38_007430</name>
</gene>
<dbReference type="Proteomes" id="UP001201980">
    <property type="component" value="Unassembled WGS sequence"/>
</dbReference>
<evidence type="ECO:0000313" key="3">
    <source>
        <dbReference type="Proteomes" id="UP001201980"/>
    </source>
</evidence>
<feature type="compositionally biased region" description="Polar residues" evidence="1">
    <location>
        <begin position="348"/>
        <end position="357"/>
    </location>
</feature>
<accession>A0AAD5WU75</accession>
<evidence type="ECO:0000256" key="1">
    <source>
        <dbReference type="SAM" id="MobiDB-lite"/>
    </source>
</evidence>
<feature type="region of interest" description="Disordered" evidence="1">
    <location>
        <begin position="384"/>
        <end position="405"/>
    </location>
</feature>
<feature type="compositionally biased region" description="Acidic residues" evidence="1">
    <location>
        <begin position="108"/>
        <end position="122"/>
    </location>
</feature>
<protein>
    <submittedName>
        <fullName evidence="2">Uncharacterized protein</fullName>
    </submittedName>
</protein>
<name>A0AAD5WU75_9PEZI</name>
<organism evidence="2 3">
    <name type="scientific">Zalerion maritima</name>
    <dbReference type="NCBI Taxonomy" id="339359"/>
    <lineage>
        <taxon>Eukaryota</taxon>
        <taxon>Fungi</taxon>
        <taxon>Dikarya</taxon>
        <taxon>Ascomycota</taxon>
        <taxon>Pezizomycotina</taxon>
        <taxon>Sordariomycetes</taxon>
        <taxon>Lulworthiomycetidae</taxon>
        <taxon>Lulworthiales</taxon>
        <taxon>Lulworthiaceae</taxon>
        <taxon>Zalerion</taxon>
    </lineage>
</organism>
<comment type="caution">
    <text evidence="2">The sequence shown here is derived from an EMBL/GenBank/DDBJ whole genome shotgun (WGS) entry which is preliminary data.</text>
</comment>
<feature type="region of interest" description="Disordered" evidence="1">
    <location>
        <begin position="306"/>
        <end position="363"/>
    </location>
</feature>
<dbReference type="AlphaFoldDB" id="A0AAD5WU75"/>